<evidence type="ECO:0000256" key="1">
    <source>
        <dbReference type="ARBA" id="ARBA00004613"/>
    </source>
</evidence>
<dbReference type="Pfam" id="PF00092">
    <property type="entry name" value="VWA"/>
    <property type="match status" value="2"/>
</dbReference>
<dbReference type="InterPro" id="IPR036465">
    <property type="entry name" value="vWFA_dom_sf"/>
</dbReference>
<keyword evidence="8" id="KW-1185">Reference proteome</keyword>
<evidence type="ECO:0000313" key="8">
    <source>
        <dbReference type="Proteomes" id="UP000472265"/>
    </source>
</evidence>
<proteinExistence type="predicted"/>
<reference evidence="7" key="1">
    <citation type="submission" date="2021-04" db="EMBL/GenBank/DDBJ databases">
        <authorList>
            <consortium name="Wellcome Sanger Institute Data Sharing"/>
        </authorList>
    </citation>
    <scope>NUCLEOTIDE SEQUENCE [LARGE SCALE GENOMIC DNA]</scope>
</reference>
<dbReference type="InParanoid" id="A0A671X075"/>
<dbReference type="CDD" id="cd01472">
    <property type="entry name" value="vWA_collagen"/>
    <property type="match status" value="1"/>
</dbReference>
<dbReference type="PROSITE" id="PS50234">
    <property type="entry name" value="VWFA"/>
    <property type="match status" value="2"/>
</dbReference>
<dbReference type="OMA" id="THYQERT"/>
<dbReference type="GeneTree" id="ENSGT00940000155619"/>
<protein>
    <recommendedName>
        <fullName evidence="6">VWFA domain-containing protein</fullName>
    </recommendedName>
</protein>
<evidence type="ECO:0000256" key="2">
    <source>
        <dbReference type="ARBA" id="ARBA00022525"/>
    </source>
</evidence>
<keyword evidence="2" id="KW-0964">Secreted</keyword>
<dbReference type="SUPFAM" id="SSF53300">
    <property type="entry name" value="vWA-like"/>
    <property type="match status" value="2"/>
</dbReference>
<dbReference type="AlphaFoldDB" id="A0A671X075"/>
<feature type="domain" description="VWFA" evidence="6">
    <location>
        <begin position="1"/>
        <end position="162"/>
    </location>
</feature>
<accession>A0A671X075</accession>
<reference evidence="7" key="2">
    <citation type="submission" date="2025-08" db="UniProtKB">
        <authorList>
            <consortium name="Ensembl"/>
        </authorList>
    </citation>
    <scope>IDENTIFICATION</scope>
</reference>
<evidence type="ECO:0000256" key="5">
    <source>
        <dbReference type="ARBA" id="ARBA00023180"/>
    </source>
</evidence>
<dbReference type="FunFam" id="3.40.50.410:FF:000004">
    <property type="entry name" value="collagen alpha-6(VI) chain"/>
    <property type="match status" value="1"/>
</dbReference>
<reference evidence="7" key="3">
    <citation type="submission" date="2025-09" db="UniProtKB">
        <authorList>
            <consortium name="Ensembl"/>
        </authorList>
    </citation>
    <scope>IDENTIFICATION</scope>
</reference>
<keyword evidence="4" id="KW-0677">Repeat</keyword>
<keyword evidence="5" id="KW-0325">Glycoprotein</keyword>
<dbReference type="Proteomes" id="UP000472265">
    <property type="component" value="Chromosome 17"/>
</dbReference>
<organism evidence="7 8">
    <name type="scientific">Sparus aurata</name>
    <name type="common">Gilthead sea bream</name>
    <dbReference type="NCBI Taxonomy" id="8175"/>
    <lineage>
        <taxon>Eukaryota</taxon>
        <taxon>Metazoa</taxon>
        <taxon>Chordata</taxon>
        <taxon>Craniata</taxon>
        <taxon>Vertebrata</taxon>
        <taxon>Euteleostomi</taxon>
        <taxon>Actinopterygii</taxon>
        <taxon>Neopterygii</taxon>
        <taxon>Teleostei</taxon>
        <taxon>Neoteleostei</taxon>
        <taxon>Acanthomorphata</taxon>
        <taxon>Eupercaria</taxon>
        <taxon>Spariformes</taxon>
        <taxon>Sparidae</taxon>
        <taxon>Sparus</taxon>
    </lineage>
</organism>
<evidence type="ECO:0000313" key="7">
    <source>
        <dbReference type="Ensembl" id="ENSSAUP00010044524.1"/>
    </source>
</evidence>
<feature type="domain" description="VWFA" evidence="6">
    <location>
        <begin position="197"/>
        <end position="345"/>
    </location>
</feature>
<comment type="subcellular location">
    <subcellularLocation>
        <location evidence="1">Secreted</location>
    </subcellularLocation>
</comment>
<keyword evidence="3" id="KW-0732">Signal</keyword>
<dbReference type="Ensembl" id="ENSSAUT00010046828.1">
    <property type="protein sequence ID" value="ENSSAUP00010044524.1"/>
    <property type="gene ID" value="ENSSAUG00010018612.1"/>
</dbReference>
<dbReference type="PANTHER" id="PTHR24020:SF86">
    <property type="entry name" value="COLLAGEN, TYPE VI, ALPHA 4"/>
    <property type="match status" value="1"/>
</dbReference>
<dbReference type="InterPro" id="IPR002035">
    <property type="entry name" value="VWF_A"/>
</dbReference>
<sequence>MGTPNFRLVRSFLHSVVSGLDVGLQKVRVGIVVFHDTPSAQTYLDTFDNKTDILQFINILPYRGGGTKTGAALDFTRTQVFIKQRGRRKDVQQVAVVITDGQSQDDVSRAAADLRRAGVTIYTVGVAGANKTQLLQMASEPPHTHVFNVDSFDKLKGLTQSLQKTMCTNIKREQITDKTSKEDVKEGLDQFFLIVGLGNFFHKFHIGPQLVRMGLVKFATSHDLEFDLAKYSDANQLENAVQRIILKGGGTETGDALQFMEPLFKTAMETRPGVPKHLIVLTDGKSTQPKRVPAPAERLRAMGVKVFAVGVKDANEEELEVIAGDRKRTFFVRNFDALKTITDRVLTEVCTPDGKQKYNLLDFQVQM</sequence>
<dbReference type="SMART" id="SM00327">
    <property type="entry name" value="VWA"/>
    <property type="match status" value="2"/>
</dbReference>
<name>A0A671X075_SPAAU</name>
<evidence type="ECO:0000259" key="6">
    <source>
        <dbReference type="PROSITE" id="PS50234"/>
    </source>
</evidence>
<evidence type="ECO:0000256" key="3">
    <source>
        <dbReference type="ARBA" id="ARBA00022729"/>
    </source>
</evidence>
<dbReference type="Gene3D" id="3.40.50.410">
    <property type="entry name" value="von Willebrand factor, type A domain"/>
    <property type="match status" value="2"/>
</dbReference>
<dbReference type="GO" id="GO:0005576">
    <property type="term" value="C:extracellular region"/>
    <property type="evidence" value="ECO:0007669"/>
    <property type="project" value="UniProtKB-SubCell"/>
</dbReference>
<evidence type="ECO:0000256" key="4">
    <source>
        <dbReference type="ARBA" id="ARBA00022737"/>
    </source>
</evidence>
<dbReference type="PANTHER" id="PTHR24020">
    <property type="entry name" value="COLLAGEN ALPHA"/>
    <property type="match status" value="1"/>
</dbReference>
<dbReference type="InterPro" id="IPR050525">
    <property type="entry name" value="ECM_Assembly_Org"/>
</dbReference>